<dbReference type="AlphaFoldDB" id="A0A449GKP9"/>
<protein>
    <submittedName>
        <fullName evidence="1">Uncharacterized protein</fullName>
    </submittedName>
</protein>
<dbReference type="EMBL" id="CAACYE010000005">
    <property type="protein sequence ID" value="VFA86293.1"/>
    <property type="molecule type" value="Genomic_DNA"/>
</dbReference>
<name>A0A449GKP9_NOCFR</name>
<evidence type="ECO:0000313" key="1">
    <source>
        <dbReference type="EMBL" id="VFA86293.1"/>
    </source>
</evidence>
<accession>A0A449GKP9</accession>
<reference evidence="1" key="1">
    <citation type="submission" date="2019-02" db="EMBL/GenBank/DDBJ databases">
        <authorList>
            <consortium name="Pathogen Informatics"/>
        </authorList>
    </citation>
    <scope>NUCLEOTIDE SEQUENCE</scope>
    <source>
        <strain evidence="1">3012STDY6733949</strain>
    </source>
</reference>
<proteinExistence type="predicted"/>
<sequence length="115" mass="13433">MHPDPQRGPDPVVHVKQTPQFVNQPDGTVRAYYPGDDWFVVGSDRQDAIRLLHAEFDRRMNDPEYVAQHWERTKRHRDGLESTPGFEVNEIGAGEYERRIAEAGEQLRRFTDPEF</sequence>
<organism evidence="1">
    <name type="scientific">Nocardia farcinica</name>
    <dbReference type="NCBI Taxonomy" id="37329"/>
    <lineage>
        <taxon>Bacteria</taxon>
        <taxon>Bacillati</taxon>
        <taxon>Actinomycetota</taxon>
        <taxon>Actinomycetes</taxon>
        <taxon>Mycobacteriales</taxon>
        <taxon>Nocardiaceae</taxon>
        <taxon>Nocardia</taxon>
    </lineage>
</organism>
<dbReference type="RefSeq" id="WP_137353754.1">
    <property type="nucleotide sequence ID" value="NZ_CAACYE020000001.1"/>
</dbReference>
<gene>
    <name evidence="1" type="ORF">NCTC1935_04146</name>
</gene>